<evidence type="ECO:0000313" key="2">
    <source>
        <dbReference type="Proteomes" id="UP000503339"/>
    </source>
</evidence>
<reference evidence="1 2" key="1">
    <citation type="submission" date="2018-10" db="EMBL/GenBank/DDBJ databases">
        <authorList>
            <person name="Perry B.J."/>
            <person name="Sullivan J.T."/>
            <person name="Murphy R.J.T."/>
            <person name="Ramsay J.P."/>
            <person name="Ronson C.W."/>
        </authorList>
    </citation>
    <scope>NUCLEOTIDE SEQUENCE [LARGE SCALE GENOMIC DNA]</scope>
    <source>
        <strain evidence="1 2">NZP2014</strain>
    </source>
</reference>
<dbReference type="PANTHER" id="PTHR11102:SF160">
    <property type="entry name" value="ERAD-ASSOCIATED E3 UBIQUITIN-PROTEIN LIGASE COMPONENT HRD3"/>
    <property type="match status" value="1"/>
</dbReference>
<dbReference type="Proteomes" id="UP000503339">
    <property type="component" value="Chromosome"/>
</dbReference>
<dbReference type="AlphaFoldDB" id="A0A6M7UPL3"/>
<dbReference type="RefSeq" id="WP_064987754.1">
    <property type="nucleotide sequence ID" value="NZ_CP033361.1"/>
</dbReference>
<dbReference type="Gene3D" id="1.25.40.10">
    <property type="entry name" value="Tetratricopeptide repeat domain"/>
    <property type="match status" value="4"/>
</dbReference>
<accession>A0A6M7UPL3</accession>
<dbReference type="PANTHER" id="PTHR11102">
    <property type="entry name" value="SEL-1-LIKE PROTEIN"/>
    <property type="match status" value="1"/>
</dbReference>
<name>A0A6M7UPL3_9HYPH</name>
<dbReference type="Pfam" id="PF08238">
    <property type="entry name" value="Sel1"/>
    <property type="match status" value="14"/>
</dbReference>
<evidence type="ECO:0000313" key="1">
    <source>
        <dbReference type="EMBL" id="QKC78796.1"/>
    </source>
</evidence>
<keyword evidence="2" id="KW-1185">Reference proteome</keyword>
<protein>
    <submittedName>
        <fullName evidence="1">Sel1 repeat family protein</fullName>
    </submittedName>
</protein>
<dbReference type="InterPro" id="IPR050767">
    <property type="entry name" value="Sel1_AlgK"/>
</dbReference>
<dbReference type="KEGG" id="merd:EB233_27555"/>
<dbReference type="EMBL" id="CP033361">
    <property type="protein sequence ID" value="QKC78796.1"/>
    <property type="molecule type" value="Genomic_DNA"/>
</dbReference>
<gene>
    <name evidence="1" type="ORF">EB233_27555</name>
</gene>
<proteinExistence type="predicted"/>
<dbReference type="InterPro" id="IPR011990">
    <property type="entry name" value="TPR-like_helical_dom_sf"/>
</dbReference>
<organism evidence="1 2">
    <name type="scientific">Mesorhizobium erdmanii</name>
    <dbReference type="NCBI Taxonomy" id="1777866"/>
    <lineage>
        <taxon>Bacteria</taxon>
        <taxon>Pseudomonadati</taxon>
        <taxon>Pseudomonadota</taxon>
        <taxon>Alphaproteobacteria</taxon>
        <taxon>Hyphomicrobiales</taxon>
        <taxon>Phyllobacteriaceae</taxon>
        <taxon>Mesorhizobium</taxon>
    </lineage>
</organism>
<sequence>MTILDRLTGLVNPTAALRRAIHLYDIGKHAEAFPLLAIAARAGIADAEFRVARCYLEGSGVPPSRMEGARWLRRAADRGSADAQALLAALYVTGLVPADADGKGLGSERLFDRDSSGEADFAAARDFAKKAAEAGSASGQAILGYILTNGPKPMRDADAAHHWYEQSAAAGCAEGCLGLALSLARRGGTAERGRIANEIRRAADAGLPTAIYLLAVITEHGLGMSKDPAAAARLYQTAAEKGLPSAQFRLGLALIDGALGGHDAAAGEAWMRRAALAGNIEAAYVLGDHYVKDRPPNYAEAASWYLRAAEAGHQAAARAIASLYLTGNGVAKDDKEGRRWLRASADSGNQEARVDLANLLLGGTGELDDTTGVAEWFEAAASSGDLIAAFNLGLCFAKGVGVRQDEGQAAHWLRRAAEGVPEAQYMYARMLLDGRGLEADLPQARVWFAHAADAGMLDAKVALAEMLLNGRGGTSSPAAAVRLFEQAAGEGHVGAMFALGALCEAGQGLPFDQKMAQKWFAAAAELGHGQAQLMLGRYLSRGLAGEHDPVAGRRWLEQAAAHGIQEANDELAEFASDQARMKVQ</sequence>
<dbReference type="SUPFAM" id="SSF81901">
    <property type="entry name" value="HCP-like"/>
    <property type="match status" value="3"/>
</dbReference>
<dbReference type="InterPro" id="IPR006597">
    <property type="entry name" value="Sel1-like"/>
</dbReference>
<dbReference type="SMART" id="SM00671">
    <property type="entry name" value="SEL1"/>
    <property type="match status" value="13"/>
</dbReference>